<proteinExistence type="predicted"/>
<name>A0A1Y1X482_9FUNG</name>
<gene>
    <name evidence="1" type="ORF">BCR32DRAFT_300069</name>
</gene>
<keyword evidence="2" id="KW-1185">Reference proteome</keyword>
<dbReference type="AlphaFoldDB" id="A0A1Y1X482"/>
<organism evidence="1 2">
    <name type="scientific">Anaeromyces robustus</name>
    <dbReference type="NCBI Taxonomy" id="1754192"/>
    <lineage>
        <taxon>Eukaryota</taxon>
        <taxon>Fungi</taxon>
        <taxon>Fungi incertae sedis</taxon>
        <taxon>Chytridiomycota</taxon>
        <taxon>Chytridiomycota incertae sedis</taxon>
        <taxon>Neocallimastigomycetes</taxon>
        <taxon>Neocallimastigales</taxon>
        <taxon>Neocallimastigaceae</taxon>
        <taxon>Anaeromyces</taxon>
    </lineage>
</organism>
<dbReference type="Proteomes" id="UP000193944">
    <property type="component" value="Unassembled WGS sequence"/>
</dbReference>
<sequence>MREYNEYLKDLKYREEIGKKKGIEIGRKKEIEIGKEEEIRKIKIEIALQMLKENDKIEKIKKLTKFNSFEILEIKKLLNKPDDTTIKESAEKLKIDFDSLKKIYEEVND</sequence>
<comment type="caution">
    <text evidence="1">The sequence shown here is derived from an EMBL/GenBank/DDBJ whole genome shotgun (WGS) entry which is preliminary data.</text>
</comment>
<evidence type="ECO:0000313" key="2">
    <source>
        <dbReference type="Proteomes" id="UP000193944"/>
    </source>
</evidence>
<reference evidence="1 2" key="2">
    <citation type="submission" date="2016-08" db="EMBL/GenBank/DDBJ databases">
        <title>Pervasive Adenine N6-methylation of Active Genes in Fungi.</title>
        <authorList>
            <consortium name="DOE Joint Genome Institute"/>
            <person name="Mondo S.J."/>
            <person name="Dannebaum R.O."/>
            <person name="Kuo R.C."/>
            <person name="Labutti K."/>
            <person name="Haridas S."/>
            <person name="Kuo A."/>
            <person name="Salamov A."/>
            <person name="Ahrendt S.R."/>
            <person name="Lipzen A."/>
            <person name="Sullivan W."/>
            <person name="Andreopoulos W.B."/>
            <person name="Clum A."/>
            <person name="Lindquist E."/>
            <person name="Daum C."/>
            <person name="Ramamoorthy G.K."/>
            <person name="Gryganskyi A."/>
            <person name="Culley D."/>
            <person name="Magnuson J.K."/>
            <person name="James T.Y."/>
            <person name="O'Malley M.A."/>
            <person name="Stajich J.E."/>
            <person name="Spatafora J.W."/>
            <person name="Visel A."/>
            <person name="Grigoriev I.V."/>
        </authorList>
    </citation>
    <scope>NUCLEOTIDE SEQUENCE [LARGE SCALE GENOMIC DNA]</scope>
    <source>
        <strain evidence="1 2">S4</strain>
    </source>
</reference>
<protein>
    <submittedName>
        <fullName evidence="1">Uncharacterized protein</fullName>
    </submittedName>
</protein>
<reference evidence="1 2" key="1">
    <citation type="submission" date="2016-08" db="EMBL/GenBank/DDBJ databases">
        <title>A Parts List for Fungal Cellulosomes Revealed by Comparative Genomics.</title>
        <authorList>
            <consortium name="DOE Joint Genome Institute"/>
            <person name="Haitjema C.H."/>
            <person name="Gilmore S.P."/>
            <person name="Henske J.K."/>
            <person name="Solomon K.V."/>
            <person name="De Groot R."/>
            <person name="Kuo A."/>
            <person name="Mondo S.J."/>
            <person name="Salamov A.A."/>
            <person name="Labutti K."/>
            <person name="Zhao Z."/>
            <person name="Chiniquy J."/>
            <person name="Barry K."/>
            <person name="Brewer H.M."/>
            <person name="Purvine S.O."/>
            <person name="Wright A.T."/>
            <person name="Boxma B."/>
            <person name="Van Alen T."/>
            <person name="Hackstein J.H."/>
            <person name="Baker S.E."/>
            <person name="Grigoriev I.V."/>
            <person name="O'Malley M.A."/>
        </authorList>
    </citation>
    <scope>NUCLEOTIDE SEQUENCE [LARGE SCALE GENOMIC DNA]</scope>
    <source>
        <strain evidence="1 2">S4</strain>
    </source>
</reference>
<accession>A0A1Y1X482</accession>
<evidence type="ECO:0000313" key="1">
    <source>
        <dbReference type="EMBL" id="ORX80512.1"/>
    </source>
</evidence>
<dbReference type="EMBL" id="MCFG01000143">
    <property type="protein sequence ID" value="ORX80512.1"/>
    <property type="molecule type" value="Genomic_DNA"/>
</dbReference>